<dbReference type="InterPro" id="IPR051885">
    <property type="entry name" value="CC_CF"/>
</dbReference>
<evidence type="ECO:0000313" key="9">
    <source>
        <dbReference type="EMBL" id="KAH0573382.1"/>
    </source>
</evidence>
<evidence type="ECO:0000259" key="7">
    <source>
        <dbReference type="Pfam" id="PF13870"/>
    </source>
</evidence>
<evidence type="ECO:0000256" key="5">
    <source>
        <dbReference type="ARBA" id="ARBA00044506"/>
    </source>
</evidence>
<dbReference type="PANTHER" id="PTHR15654">
    <property type="entry name" value="COILED-COIL DOMAIN-CONTAINING PROTEIN 113-RELATED"/>
    <property type="match status" value="1"/>
</dbReference>
<dbReference type="Proteomes" id="UP000018208">
    <property type="component" value="Unassembled WGS sequence"/>
</dbReference>
<dbReference type="EMBL" id="KI546101">
    <property type="protein sequence ID" value="EST45049.1"/>
    <property type="molecule type" value="Genomic_DNA"/>
</dbReference>
<name>V6LW59_9EUKA</name>
<evidence type="ECO:0000256" key="3">
    <source>
        <dbReference type="ARBA" id="ARBA00023054"/>
    </source>
</evidence>
<dbReference type="VEuPathDB" id="GiardiaDB:SS50377_25502"/>
<evidence type="ECO:0000313" key="8">
    <source>
        <dbReference type="EMBL" id="EST45049.1"/>
    </source>
</evidence>
<dbReference type="PANTHER" id="PTHR15654:SF2">
    <property type="entry name" value="COILED-COIL DOMAIN-CONTAINING PROTEIN 113"/>
    <property type="match status" value="1"/>
</dbReference>
<dbReference type="InterPro" id="IPR025254">
    <property type="entry name" value="CCDC113/CCDC96_CC"/>
</dbReference>
<keyword evidence="3" id="KW-0175">Coiled coil</keyword>
<sequence length="324" mass="37693">MSLNVQIDELIQQNELLLKENDFLSAFEERYIDDPEISDIENPQQLENADLLLIALSESSELKTHNEYLSQISLDAACRLKSLILAYEQNLATIRRLTFIYQREVLGDTGFSIEESNQEIIHRLPKSVNANAIESFYNIQTQKLKNQTQQFSEKELQFKKQLNKIKEQNNSGINQQQGLNQVDFDQLKIENSKLLDKIAIRNQELLRIKLSAGNCLLQMNQLKQDLNKILDQKKYIDSEIISKQIQTKQIKEKIDYTEKELKTDVLQLEKLKQKEISASDGPYSIDYLSLKAMQNTMEKAVEDVNRKIGILKRKIQNQMKLLEE</sequence>
<evidence type="ECO:0000256" key="2">
    <source>
        <dbReference type="ARBA" id="ARBA00022794"/>
    </source>
</evidence>
<feature type="domain" description="CCDC113/CCDC96 coiled-coil" evidence="7">
    <location>
        <begin position="145"/>
        <end position="316"/>
    </location>
</feature>
<gene>
    <name evidence="8" type="ORF">SS50377_15068</name>
    <name evidence="9" type="ORF">SS50377_25502</name>
</gene>
<evidence type="ECO:0000256" key="6">
    <source>
        <dbReference type="ARBA" id="ARBA00044798"/>
    </source>
</evidence>
<protein>
    <recommendedName>
        <fullName evidence="6">Cilia- and flagella-associated protein 263</fullName>
    </recommendedName>
</protein>
<proteinExistence type="inferred from homology"/>
<dbReference type="OrthoDB" id="10259713at2759"/>
<dbReference type="GO" id="GO:0005930">
    <property type="term" value="C:axoneme"/>
    <property type="evidence" value="ECO:0007669"/>
    <property type="project" value="TreeGrafter"/>
</dbReference>
<reference evidence="8 9" key="1">
    <citation type="journal article" date="2014" name="PLoS Genet.">
        <title>The Genome of Spironucleus salmonicida Highlights a Fish Pathogen Adapted to Fluctuating Environments.</title>
        <authorList>
            <person name="Xu F."/>
            <person name="Jerlstrom-Hultqvist J."/>
            <person name="Einarsson E."/>
            <person name="Astvaldsson A."/>
            <person name="Svard S.G."/>
            <person name="Andersson J.O."/>
        </authorList>
    </citation>
    <scope>NUCLEOTIDE SEQUENCE</scope>
    <source>
        <strain evidence="9">ATCC 50377</strain>
    </source>
</reference>
<evidence type="ECO:0000256" key="4">
    <source>
        <dbReference type="ARBA" id="ARBA00023273"/>
    </source>
</evidence>
<reference evidence="9" key="2">
    <citation type="submission" date="2020-12" db="EMBL/GenBank/DDBJ databases">
        <title>New Spironucleus salmonicida genome in near-complete chromosomes.</title>
        <authorList>
            <person name="Xu F."/>
            <person name="Kurt Z."/>
            <person name="Jimenez-Gonzalez A."/>
            <person name="Astvaldsson A."/>
            <person name="Andersson J.O."/>
            <person name="Svard S.G."/>
        </authorList>
    </citation>
    <scope>NUCLEOTIDE SEQUENCE</scope>
    <source>
        <strain evidence="9">ATCC 50377</strain>
    </source>
</reference>
<dbReference type="Pfam" id="PF13870">
    <property type="entry name" value="CCDC113_CCDC96_CC"/>
    <property type="match status" value="1"/>
</dbReference>
<keyword evidence="4" id="KW-0966">Cell projection</keyword>
<keyword evidence="2" id="KW-0970">Cilium biogenesis/degradation</keyword>
<evidence type="ECO:0000313" key="10">
    <source>
        <dbReference type="Proteomes" id="UP000018208"/>
    </source>
</evidence>
<keyword evidence="10" id="KW-1185">Reference proteome</keyword>
<comment type="subcellular location">
    <subcellularLocation>
        <location evidence="1">Cell projection</location>
        <location evidence="1">Cilium</location>
    </subcellularLocation>
</comment>
<dbReference type="GO" id="GO:0036064">
    <property type="term" value="C:ciliary basal body"/>
    <property type="evidence" value="ECO:0007669"/>
    <property type="project" value="TreeGrafter"/>
</dbReference>
<dbReference type="GO" id="GO:0060271">
    <property type="term" value="P:cilium assembly"/>
    <property type="evidence" value="ECO:0007669"/>
    <property type="project" value="TreeGrafter"/>
</dbReference>
<evidence type="ECO:0000256" key="1">
    <source>
        <dbReference type="ARBA" id="ARBA00004138"/>
    </source>
</evidence>
<comment type="similarity">
    <text evidence="5">Belongs to the CFAP263 family.</text>
</comment>
<dbReference type="AlphaFoldDB" id="V6LW59"/>
<dbReference type="EMBL" id="AUWU02000005">
    <property type="protein sequence ID" value="KAH0573382.1"/>
    <property type="molecule type" value="Genomic_DNA"/>
</dbReference>
<accession>V6LW59</accession>
<organism evidence="8">
    <name type="scientific">Spironucleus salmonicida</name>
    <dbReference type="NCBI Taxonomy" id="348837"/>
    <lineage>
        <taxon>Eukaryota</taxon>
        <taxon>Metamonada</taxon>
        <taxon>Diplomonadida</taxon>
        <taxon>Hexamitidae</taxon>
        <taxon>Hexamitinae</taxon>
        <taxon>Spironucleus</taxon>
    </lineage>
</organism>